<dbReference type="InterPro" id="IPR011029">
    <property type="entry name" value="DEATH-like_dom_sf"/>
</dbReference>
<dbReference type="SUPFAM" id="SSF49417">
    <property type="entry name" value="p53-like transcription factors"/>
    <property type="match status" value="1"/>
</dbReference>
<dbReference type="InterPro" id="IPR002110">
    <property type="entry name" value="Ankyrin_rpt"/>
</dbReference>
<dbReference type="CDD" id="cd01177">
    <property type="entry name" value="IPT_NFkappaB"/>
    <property type="match status" value="1"/>
</dbReference>
<dbReference type="InterPro" id="IPR008967">
    <property type="entry name" value="p53-like_TF_DNA-bd_sf"/>
</dbReference>
<dbReference type="FunFam" id="2.60.40.10:FF:000046">
    <property type="entry name" value="Nuclear factor NF-kappa-B p105 subunit"/>
    <property type="match status" value="1"/>
</dbReference>
<dbReference type="PROSITE" id="PS50297">
    <property type="entry name" value="ANK_REP_REGION"/>
    <property type="match status" value="2"/>
</dbReference>
<dbReference type="GO" id="GO:0045087">
    <property type="term" value="P:innate immune response"/>
    <property type="evidence" value="ECO:0007669"/>
    <property type="project" value="UniProtKB-ARBA"/>
</dbReference>
<dbReference type="InterPro" id="IPR000451">
    <property type="entry name" value="NFkB/Dor"/>
</dbReference>
<dbReference type="GO" id="GO:0007249">
    <property type="term" value="P:canonical NF-kappaB signal transduction"/>
    <property type="evidence" value="ECO:0007669"/>
    <property type="project" value="UniProtKB-ARBA"/>
</dbReference>
<gene>
    <name evidence="4" type="ORF">R5R35_010445</name>
</gene>
<evidence type="ECO:0000313" key="5">
    <source>
        <dbReference type="Proteomes" id="UP001378592"/>
    </source>
</evidence>
<dbReference type="InterPro" id="IPR037059">
    <property type="entry name" value="RHD_DNA_bind_dom_sf"/>
</dbReference>
<dbReference type="GO" id="GO:0005654">
    <property type="term" value="C:nucleoplasm"/>
    <property type="evidence" value="ECO:0007669"/>
    <property type="project" value="UniProtKB-ARBA"/>
</dbReference>
<dbReference type="InterPro" id="IPR014756">
    <property type="entry name" value="Ig_E-set"/>
</dbReference>
<dbReference type="InterPro" id="IPR002909">
    <property type="entry name" value="IPT_dom"/>
</dbReference>
<dbReference type="Gene3D" id="1.25.40.20">
    <property type="entry name" value="Ankyrin repeat-containing domain"/>
    <property type="match status" value="1"/>
</dbReference>
<dbReference type="PROSITE" id="PS50254">
    <property type="entry name" value="REL_2"/>
    <property type="match status" value="1"/>
</dbReference>
<dbReference type="SMART" id="SM00429">
    <property type="entry name" value="IPT"/>
    <property type="match status" value="1"/>
</dbReference>
<dbReference type="SUPFAM" id="SSF81296">
    <property type="entry name" value="E set domains"/>
    <property type="match status" value="1"/>
</dbReference>
<evidence type="ECO:0000256" key="2">
    <source>
        <dbReference type="SAM" id="MobiDB-lite"/>
    </source>
</evidence>
<dbReference type="GO" id="GO:0002225">
    <property type="term" value="P:positive regulation of antimicrobial peptide production"/>
    <property type="evidence" value="ECO:0007669"/>
    <property type="project" value="UniProtKB-ARBA"/>
</dbReference>
<dbReference type="GO" id="GO:0035206">
    <property type="term" value="P:regulation of hemocyte proliferation"/>
    <property type="evidence" value="ECO:0007669"/>
    <property type="project" value="UniProtKB-ARBA"/>
</dbReference>
<dbReference type="Gene3D" id="1.10.533.10">
    <property type="entry name" value="Death Domain, Fas"/>
    <property type="match status" value="1"/>
</dbReference>
<sequence length="1020" mass="115162">MSTLFNCSTVVIGDQFSIETMNSASSFESSNSSQDSSQESATLGTIPYSTINTMNLRALLFDQSTMNREEPFLKVIEEPVEKFRFRYKSEMMGTHGSILARSHERNRRKTYPSVQLCNYDRPAIVRCSLYTAHPHEKQRTPHTHRLIVRAENNMDKDDPHEVIVSQDNNYIAVFHGMGIIHTAKKNIVEELIKKKRSRLLEKLRVKNVKLTSLNTVQESKLRQDAEDESRKMNLNSVSLCFEAFYRDANNCLQQICDPVFSKPINNMKSALTGELKICRIDKHVSTCMGGEEVFILVEKVGKKNIKIKFFEVNEDDQEIWCDYGKFSELDVHHQYAIVFRTPPYRDLDIEKPVDVFLQLYRPTDGDCSEPIKFQYKPSEKMGRSRKRPRVSNENLHSSENINFMNVINGTTNGMMDVGSDMKNGNDNLLGEHTSLSELLNEENGLDSSEFREFMNNLSISDLNLPQTLSAYGGSVGTDILKPVNQKYNMEPACTGAFMLNTSDIPFGGTLKTEGIVDSEYMRTFDHDLAFDGEKSPLPKDAVTEIRVKEENDPPEVKEEILGDYELLQKALKQINMVLQEKLSSDVTAKKIENIFNIRNTEGETALHAGVMCGEKDAMKLMLQVLERGGQKHLINTQNFRNETPLHLAVLHKQPQFVQMLLAKGADPNFTNSDGNTAIHLTIKCCHNECLTELLDTNNYVHNEHKPKCNEKNYEGQTPLHLAAVKRNLFAVKSLVKSGANVNEADSTLGRHVLMVAVEQSDKDIVEYLVKETNVDVNLENYAGDTSLHYACVVNGGNAEICQLLIDAKADPMKTNHEQRSRAMELPMAKPLEVTVKEEIESEDEFQLHIDDDDDDDEDDEDEDDEEENGLSKGCTSMDLAKDNQEILNILKQADQYMASTLQNESLDEVQIKDECPSPSEHSTVVDNGLFDEQTLTKLCSVLDASNSWTNLADLLDYTFLVPSIRAAISPSKLLFNYADLHGNVTVQHIRNFLEALDEKEAVEAIDLMLARQVANTGGDQ</sequence>
<feature type="repeat" description="ANK" evidence="1">
    <location>
        <begin position="640"/>
        <end position="672"/>
    </location>
</feature>
<dbReference type="GO" id="GO:0005737">
    <property type="term" value="C:cytoplasm"/>
    <property type="evidence" value="ECO:0007669"/>
    <property type="project" value="InterPro"/>
</dbReference>
<dbReference type="PROSITE" id="PS50088">
    <property type="entry name" value="ANK_REPEAT"/>
    <property type="match status" value="2"/>
</dbReference>
<evidence type="ECO:0000256" key="1">
    <source>
        <dbReference type="PROSITE-ProRule" id="PRU00023"/>
    </source>
</evidence>
<dbReference type="PRINTS" id="PR00057">
    <property type="entry name" value="NFKBTNSCPFCT"/>
</dbReference>
<comment type="caution">
    <text evidence="4">The sequence shown here is derived from an EMBL/GenBank/DDBJ whole genome shotgun (WGS) entry which is preliminary data.</text>
</comment>
<dbReference type="CDD" id="cd08310">
    <property type="entry name" value="Death_NFkB-like"/>
    <property type="match status" value="1"/>
</dbReference>
<name>A0AAN9VQK9_9ORTH</name>
<dbReference type="PANTHER" id="PTHR24169:SF28">
    <property type="entry name" value="NUCLEAR FACTOR NF-KAPPA-B P110 SUBUNIT"/>
    <property type="match status" value="1"/>
</dbReference>
<dbReference type="PANTHER" id="PTHR24169">
    <property type="entry name" value="NUCLEAR FACTOR NF-KAPPA-B PROTEIN"/>
    <property type="match status" value="1"/>
</dbReference>
<dbReference type="InterPro" id="IPR013783">
    <property type="entry name" value="Ig-like_fold"/>
</dbReference>
<dbReference type="GO" id="GO:0001228">
    <property type="term" value="F:DNA-binding transcription activator activity, RNA polymerase II-specific"/>
    <property type="evidence" value="ECO:0007669"/>
    <property type="project" value="UniProtKB-ARBA"/>
</dbReference>
<evidence type="ECO:0000313" key="4">
    <source>
        <dbReference type="EMBL" id="KAK7866617.1"/>
    </source>
</evidence>
<feature type="repeat" description="ANK" evidence="1">
    <location>
        <begin position="714"/>
        <end position="746"/>
    </location>
</feature>
<dbReference type="InterPro" id="IPR033926">
    <property type="entry name" value="IPT_NFkappaB"/>
</dbReference>
<organism evidence="4 5">
    <name type="scientific">Gryllus longicercus</name>
    <dbReference type="NCBI Taxonomy" id="2509291"/>
    <lineage>
        <taxon>Eukaryota</taxon>
        <taxon>Metazoa</taxon>
        <taxon>Ecdysozoa</taxon>
        <taxon>Arthropoda</taxon>
        <taxon>Hexapoda</taxon>
        <taxon>Insecta</taxon>
        <taxon>Pterygota</taxon>
        <taxon>Neoptera</taxon>
        <taxon>Polyneoptera</taxon>
        <taxon>Orthoptera</taxon>
        <taxon>Ensifera</taxon>
        <taxon>Gryllidea</taxon>
        <taxon>Grylloidea</taxon>
        <taxon>Gryllidae</taxon>
        <taxon>Gryllinae</taxon>
        <taxon>Gryllus</taxon>
    </lineage>
</organism>
<protein>
    <recommendedName>
        <fullName evidence="3">RHD domain-containing protein</fullName>
    </recommendedName>
</protein>
<dbReference type="Gene3D" id="2.60.40.10">
    <property type="entry name" value="Immunoglobulins"/>
    <property type="match status" value="1"/>
</dbReference>
<dbReference type="GO" id="GO:0008063">
    <property type="term" value="P:Toll signaling pathway"/>
    <property type="evidence" value="ECO:0007669"/>
    <property type="project" value="UniProtKB-ARBA"/>
</dbReference>
<dbReference type="InterPro" id="IPR032397">
    <property type="entry name" value="RHD_dimer"/>
</dbReference>
<accession>A0AAN9VQK9</accession>
<dbReference type="Gene3D" id="2.60.40.340">
    <property type="entry name" value="Rel homology domain (RHD), DNA-binding domain"/>
    <property type="match status" value="1"/>
</dbReference>
<dbReference type="Pfam" id="PF12796">
    <property type="entry name" value="Ank_2"/>
    <property type="match status" value="2"/>
</dbReference>
<dbReference type="GO" id="GO:0048935">
    <property type="term" value="P:peripheral nervous system neuron development"/>
    <property type="evidence" value="ECO:0007669"/>
    <property type="project" value="UniProtKB-ARBA"/>
</dbReference>
<dbReference type="Pfam" id="PF00554">
    <property type="entry name" value="RHD_DNA_bind"/>
    <property type="match status" value="1"/>
</dbReference>
<keyword evidence="1" id="KW-0040">ANK repeat</keyword>
<reference evidence="4 5" key="1">
    <citation type="submission" date="2024-03" db="EMBL/GenBank/DDBJ databases">
        <title>The genome assembly and annotation of the cricket Gryllus longicercus Weissman &amp; Gray.</title>
        <authorList>
            <person name="Szrajer S."/>
            <person name="Gray D."/>
            <person name="Ylla G."/>
        </authorList>
    </citation>
    <scope>NUCLEOTIDE SEQUENCE [LARGE SCALE GENOMIC DNA]</scope>
    <source>
        <strain evidence="4">DAG 2021-001</strain>
        <tissue evidence="4">Whole body minus gut</tissue>
    </source>
</reference>
<feature type="region of interest" description="Disordered" evidence="2">
    <location>
        <begin position="838"/>
        <end position="875"/>
    </location>
</feature>
<dbReference type="SUPFAM" id="SSF47986">
    <property type="entry name" value="DEATH domain"/>
    <property type="match status" value="1"/>
</dbReference>
<proteinExistence type="predicted"/>
<dbReference type="SMART" id="SM00248">
    <property type="entry name" value="ANK"/>
    <property type="match status" value="6"/>
</dbReference>
<feature type="domain" description="RHD" evidence="3">
    <location>
        <begin position="68"/>
        <end position="271"/>
    </location>
</feature>
<dbReference type="GO" id="GO:0000978">
    <property type="term" value="F:RNA polymerase II cis-regulatory region sequence-specific DNA binding"/>
    <property type="evidence" value="ECO:0007669"/>
    <property type="project" value="TreeGrafter"/>
</dbReference>
<evidence type="ECO:0000259" key="3">
    <source>
        <dbReference type="PROSITE" id="PS50254"/>
    </source>
</evidence>
<dbReference type="SUPFAM" id="SSF48403">
    <property type="entry name" value="Ankyrin repeat"/>
    <property type="match status" value="1"/>
</dbReference>
<dbReference type="AlphaFoldDB" id="A0AAN9VQK9"/>
<dbReference type="Proteomes" id="UP001378592">
    <property type="component" value="Unassembled WGS sequence"/>
</dbReference>
<dbReference type="InterPro" id="IPR036770">
    <property type="entry name" value="Ankyrin_rpt-contain_sf"/>
</dbReference>
<dbReference type="Pfam" id="PF16179">
    <property type="entry name" value="RHD_dimer"/>
    <property type="match status" value="1"/>
</dbReference>
<feature type="compositionally biased region" description="Acidic residues" evidence="2">
    <location>
        <begin position="839"/>
        <end position="868"/>
    </location>
</feature>
<dbReference type="InterPro" id="IPR011539">
    <property type="entry name" value="RHD_DNA_bind_dom"/>
</dbReference>
<keyword evidence="5" id="KW-1185">Reference proteome</keyword>
<dbReference type="EMBL" id="JAZDUA010000143">
    <property type="protein sequence ID" value="KAK7866617.1"/>
    <property type="molecule type" value="Genomic_DNA"/>
</dbReference>